<dbReference type="GO" id="GO:0020037">
    <property type="term" value="F:heme binding"/>
    <property type="evidence" value="ECO:0007669"/>
    <property type="project" value="InterPro"/>
</dbReference>
<accession>Q30PN8</accession>
<keyword evidence="9" id="KW-1185">Reference proteome</keyword>
<keyword evidence="6" id="KW-0812">Transmembrane</keyword>
<feature type="transmembrane region" description="Helical" evidence="6">
    <location>
        <begin position="148"/>
        <end position="166"/>
    </location>
</feature>
<feature type="transmembrane region" description="Helical" evidence="6">
    <location>
        <begin position="262"/>
        <end position="285"/>
    </location>
</feature>
<dbReference type="HOGENOM" id="CLU_642390_0_0_7"/>
<protein>
    <submittedName>
        <fullName evidence="8">C553-type monoheme cytochrome c</fullName>
    </submittedName>
</protein>
<evidence type="ECO:0000313" key="8">
    <source>
        <dbReference type="EMBL" id="ABB45043.1"/>
    </source>
</evidence>
<evidence type="ECO:0000259" key="7">
    <source>
        <dbReference type="PROSITE" id="PS51007"/>
    </source>
</evidence>
<dbReference type="PROSITE" id="PS51007">
    <property type="entry name" value="CYTC"/>
    <property type="match status" value="1"/>
</dbReference>
<dbReference type="Gene3D" id="1.10.760.10">
    <property type="entry name" value="Cytochrome c-like domain"/>
    <property type="match status" value="1"/>
</dbReference>
<keyword evidence="5" id="KW-0175">Coiled coil</keyword>
<proteinExistence type="predicted"/>
<feature type="transmembrane region" description="Helical" evidence="6">
    <location>
        <begin position="232"/>
        <end position="250"/>
    </location>
</feature>
<dbReference type="InterPro" id="IPR036909">
    <property type="entry name" value="Cyt_c-like_dom_sf"/>
</dbReference>
<feature type="coiled-coil region" evidence="5">
    <location>
        <begin position="313"/>
        <end position="351"/>
    </location>
</feature>
<dbReference type="KEGG" id="tdn:Suden_1769"/>
<dbReference type="Proteomes" id="UP000002714">
    <property type="component" value="Chromosome"/>
</dbReference>
<gene>
    <name evidence="8" type="ordered locus">Suden_1769</name>
</gene>
<keyword evidence="3 4" id="KW-0408">Iron</keyword>
<organism evidence="8 9">
    <name type="scientific">Sulfurimonas denitrificans (strain ATCC 33889 / DSM 1251)</name>
    <name type="common">Thiomicrospira denitrificans (strain ATCC 33889 / DSM 1251)</name>
    <dbReference type="NCBI Taxonomy" id="326298"/>
    <lineage>
        <taxon>Bacteria</taxon>
        <taxon>Pseudomonadati</taxon>
        <taxon>Campylobacterota</taxon>
        <taxon>Epsilonproteobacteria</taxon>
        <taxon>Campylobacterales</taxon>
        <taxon>Sulfurimonadaceae</taxon>
        <taxon>Sulfurimonas</taxon>
    </lineage>
</organism>
<dbReference type="eggNOG" id="COG4314">
    <property type="taxonomic scope" value="Bacteria"/>
</dbReference>
<sequence>MNITLLMSRVFGALALVLLLYGFVIPSVGFNGTLERIKDNKIEDIPSYVYPLWNFYQKGRYIGVNTQKDARGNLEKMVEISEEIGVPSLPVWNFSLEAPNYPKEAFPYGLPVYIHFDGLSGEVHEMNTINHYVGMARMERGGIYESSLAPYALIALAIVLMLFIIYEKKWLNWLMAIPVLLPFLFLGIYGYWLYWFGHNLHSGAITIEPFTPVIFGDGKVAQFTTHAYPATGFWVLLAISIFSLIAWYFRSKSKKTDSLTKATYLQHSIFIVTLLLGIGASAYVLKTDIEVDTLAKVTALIESSKESKAPLIKEVLEITQEQKQQEKDALIKEREDQRKEQEQKIKALEKRAGSAGKFKVSPMYKSSCAPCHGNSGEGSVGPKLVGFSKDELLKKLLDFKANEDDMHIAVFDSLSNENLQELSEEIAIFENQ</sequence>
<keyword evidence="1 4" id="KW-0349">Heme</keyword>
<evidence type="ECO:0000256" key="1">
    <source>
        <dbReference type="ARBA" id="ARBA00022617"/>
    </source>
</evidence>
<dbReference type="SUPFAM" id="SSF46626">
    <property type="entry name" value="Cytochrome c"/>
    <property type="match status" value="1"/>
</dbReference>
<dbReference type="RefSeq" id="WP_011373384.1">
    <property type="nucleotide sequence ID" value="NC_007575.1"/>
</dbReference>
<feature type="domain" description="Cytochrome c" evidence="7">
    <location>
        <begin position="351"/>
        <end position="430"/>
    </location>
</feature>
<keyword evidence="6" id="KW-0472">Membrane</keyword>
<dbReference type="InterPro" id="IPR009056">
    <property type="entry name" value="Cyt_c-like_dom"/>
</dbReference>
<evidence type="ECO:0000256" key="4">
    <source>
        <dbReference type="PROSITE-ProRule" id="PRU00433"/>
    </source>
</evidence>
<evidence type="ECO:0000256" key="2">
    <source>
        <dbReference type="ARBA" id="ARBA00022723"/>
    </source>
</evidence>
<keyword evidence="6" id="KW-1133">Transmembrane helix</keyword>
<evidence type="ECO:0000256" key="5">
    <source>
        <dbReference type="SAM" id="Coils"/>
    </source>
</evidence>
<evidence type="ECO:0000256" key="6">
    <source>
        <dbReference type="SAM" id="Phobius"/>
    </source>
</evidence>
<reference evidence="8 9" key="1">
    <citation type="journal article" date="2008" name="Appl. Environ. Microbiol.">
        <title>Genome of the epsilonproteobacterial chemolithoautotroph Sulfurimonas denitrificans.</title>
        <authorList>
            <person name="Sievert S.M."/>
            <person name="Scott K.M."/>
            <person name="Klotz M.G."/>
            <person name="Chain P.S.G."/>
            <person name="Hauser L.J."/>
            <person name="Hemp J."/>
            <person name="Huegler M."/>
            <person name="Land M."/>
            <person name="Lapidus A."/>
            <person name="Larimer F.W."/>
            <person name="Lucas S."/>
            <person name="Malfatti S.A."/>
            <person name="Meyer F."/>
            <person name="Paulsen I.T."/>
            <person name="Ren Q."/>
            <person name="Simon J."/>
            <person name="Bailey K."/>
            <person name="Diaz E."/>
            <person name="Fitzpatrick K.A."/>
            <person name="Glover B."/>
            <person name="Gwatney N."/>
            <person name="Korajkic A."/>
            <person name="Long A."/>
            <person name="Mobberley J.M."/>
            <person name="Pantry S.N."/>
            <person name="Pazder G."/>
            <person name="Peterson S."/>
            <person name="Quintanilla J.D."/>
            <person name="Sprinkle R."/>
            <person name="Stephens J."/>
            <person name="Thomas P."/>
            <person name="Vaughn R."/>
            <person name="Weber M.J."/>
            <person name="Wooten L.L."/>
        </authorList>
    </citation>
    <scope>NUCLEOTIDE SEQUENCE [LARGE SCALE GENOMIC DNA]</scope>
    <source>
        <strain evidence="9">ATCC 33889 / DSM 1251</strain>
    </source>
</reference>
<evidence type="ECO:0000256" key="3">
    <source>
        <dbReference type="ARBA" id="ARBA00023004"/>
    </source>
</evidence>
<dbReference type="eggNOG" id="COG2863">
    <property type="taxonomic scope" value="Bacteria"/>
</dbReference>
<dbReference type="GO" id="GO:0046872">
    <property type="term" value="F:metal ion binding"/>
    <property type="evidence" value="ECO:0007669"/>
    <property type="project" value="UniProtKB-KW"/>
</dbReference>
<dbReference type="STRING" id="326298.Suden_1769"/>
<evidence type="ECO:0000313" key="9">
    <source>
        <dbReference type="Proteomes" id="UP000002714"/>
    </source>
</evidence>
<dbReference type="GO" id="GO:0009055">
    <property type="term" value="F:electron transfer activity"/>
    <property type="evidence" value="ECO:0007669"/>
    <property type="project" value="InterPro"/>
</dbReference>
<dbReference type="AlphaFoldDB" id="Q30PN8"/>
<feature type="transmembrane region" description="Helical" evidence="6">
    <location>
        <begin position="173"/>
        <end position="194"/>
    </location>
</feature>
<dbReference type="EMBL" id="CP000153">
    <property type="protein sequence ID" value="ABB45043.1"/>
    <property type="molecule type" value="Genomic_DNA"/>
</dbReference>
<keyword evidence="2 4" id="KW-0479">Metal-binding</keyword>
<name>Q30PN8_SULDN</name>